<dbReference type="EMBL" id="ABDG02000026">
    <property type="protein sequence ID" value="EHK43038.1"/>
    <property type="molecule type" value="Genomic_DNA"/>
</dbReference>
<gene>
    <name evidence="2" type="ORF">TRIATDRAFT_86118</name>
</gene>
<evidence type="ECO:0000313" key="3">
    <source>
        <dbReference type="Proteomes" id="UP000005426"/>
    </source>
</evidence>
<dbReference type="Proteomes" id="UP000005426">
    <property type="component" value="Unassembled WGS sequence"/>
</dbReference>
<organism evidence="2 3">
    <name type="scientific">Hypocrea atroviridis (strain ATCC 20476 / IMI 206040)</name>
    <name type="common">Trichoderma atroviride</name>
    <dbReference type="NCBI Taxonomy" id="452589"/>
    <lineage>
        <taxon>Eukaryota</taxon>
        <taxon>Fungi</taxon>
        <taxon>Dikarya</taxon>
        <taxon>Ascomycota</taxon>
        <taxon>Pezizomycotina</taxon>
        <taxon>Sordariomycetes</taxon>
        <taxon>Hypocreomycetidae</taxon>
        <taxon>Hypocreales</taxon>
        <taxon>Hypocreaceae</taxon>
        <taxon>Trichoderma</taxon>
    </lineage>
</organism>
<name>G9P3T2_HYPAI</name>
<evidence type="ECO:0000313" key="2">
    <source>
        <dbReference type="EMBL" id="EHK43038.1"/>
    </source>
</evidence>
<dbReference type="HOGENOM" id="CLU_1321046_0_0_1"/>
<feature type="chain" id="PRO_5003525123" evidence="1">
    <location>
        <begin position="23"/>
        <end position="208"/>
    </location>
</feature>
<reference evidence="2 3" key="1">
    <citation type="journal article" date="2011" name="Genome Biol.">
        <title>Comparative genome sequence analysis underscores mycoparasitism as the ancestral life style of Trichoderma.</title>
        <authorList>
            <person name="Kubicek C.P."/>
            <person name="Herrera-Estrella A."/>
            <person name="Seidl-Seiboth V."/>
            <person name="Martinez D.A."/>
            <person name="Druzhinina I.S."/>
            <person name="Thon M."/>
            <person name="Zeilinger S."/>
            <person name="Casas-Flores S."/>
            <person name="Horwitz B.A."/>
            <person name="Mukherjee P.K."/>
            <person name="Mukherjee M."/>
            <person name="Kredics L."/>
            <person name="Alcaraz L.D."/>
            <person name="Aerts A."/>
            <person name="Antal Z."/>
            <person name="Atanasova L."/>
            <person name="Cervantes-Badillo M.G."/>
            <person name="Challacombe J."/>
            <person name="Chertkov O."/>
            <person name="McCluskey K."/>
            <person name="Coulpier F."/>
            <person name="Deshpande N."/>
            <person name="von Doehren H."/>
            <person name="Ebbole D.J."/>
            <person name="Esquivel-Naranjo E.U."/>
            <person name="Fekete E."/>
            <person name="Flipphi M."/>
            <person name="Glaser F."/>
            <person name="Gomez-Rodriguez E.Y."/>
            <person name="Gruber S."/>
            <person name="Han C."/>
            <person name="Henrissat B."/>
            <person name="Hermosa R."/>
            <person name="Hernandez-Onate M."/>
            <person name="Karaffa L."/>
            <person name="Kosti I."/>
            <person name="Le Crom S."/>
            <person name="Lindquist E."/>
            <person name="Lucas S."/>
            <person name="Luebeck M."/>
            <person name="Luebeck P.S."/>
            <person name="Margeot A."/>
            <person name="Metz B."/>
            <person name="Misra M."/>
            <person name="Nevalainen H."/>
            <person name="Omann M."/>
            <person name="Packer N."/>
            <person name="Perrone G."/>
            <person name="Uresti-Rivera E.E."/>
            <person name="Salamov A."/>
            <person name="Schmoll M."/>
            <person name="Seiboth B."/>
            <person name="Shapiro H."/>
            <person name="Sukno S."/>
            <person name="Tamayo-Ramos J.A."/>
            <person name="Tisch D."/>
            <person name="Wiest A."/>
            <person name="Wilkinson H.H."/>
            <person name="Zhang M."/>
            <person name="Coutinho P.M."/>
            <person name="Kenerley C.M."/>
            <person name="Monte E."/>
            <person name="Baker S.E."/>
            <person name="Grigoriev I.V."/>
        </authorList>
    </citation>
    <scope>NUCLEOTIDE SEQUENCE [LARGE SCALE GENOMIC DNA]</scope>
    <source>
        <strain evidence="3">ATCC 20476 / IMI 206040</strain>
    </source>
</reference>
<protein>
    <submittedName>
        <fullName evidence="2">Uncharacterized protein</fullName>
    </submittedName>
</protein>
<proteinExistence type="predicted"/>
<sequence length="208" mass="23565">MSNAVGLVLSLLLVSFMQPIAMQPGLAAHSFEEHCKLIKINWWRRPWVLPAQRRHVPVVLPGSWALVGNWLSEVVHDLETYKQTTKSLARSTHTLMAWYGAEAFLDALYEGAVAKLQTTQKTGVGSEKAGWRNNGLYEAEIECARRERREDGNRSLGPSGTLRLDQASAEHTRYRVHDCSDVRVTANAYQQLCRYSQSSWHHATFQQC</sequence>
<accession>G9P3T2</accession>
<keyword evidence="1" id="KW-0732">Signal</keyword>
<keyword evidence="3" id="KW-1185">Reference proteome</keyword>
<comment type="caution">
    <text evidence="2">The sequence shown here is derived from an EMBL/GenBank/DDBJ whole genome shotgun (WGS) entry which is preliminary data.</text>
</comment>
<feature type="signal peptide" evidence="1">
    <location>
        <begin position="1"/>
        <end position="22"/>
    </location>
</feature>
<dbReference type="AlphaFoldDB" id="G9P3T2"/>
<evidence type="ECO:0000256" key="1">
    <source>
        <dbReference type="SAM" id="SignalP"/>
    </source>
</evidence>